<dbReference type="Proteomes" id="UP000244855">
    <property type="component" value="Unassembled WGS sequence"/>
</dbReference>
<accession>A0A2V1E3L3</accession>
<dbReference type="OrthoDB" id="2958217at2759"/>
<dbReference type="PANTHER" id="PTHR33112:SF16">
    <property type="entry name" value="HETEROKARYON INCOMPATIBILITY DOMAIN-CONTAINING PROTEIN"/>
    <property type="match status" value="1"/>
</dbReference>
<dbReference type="EMBL" id="KZ805323">
    <property type="protein sequence ID" value="PVI04254.1"/>
    <property type="molecule type" value="Genomic_DNA"/>
</dbReference>
<sequence>MELANQWLKRCNSKSPGHENCITSRRGNFRPPRLLDVSGGTVRLSLKSQRIEQEPYCALSYCWGTSGQVILTVSNEENFSQNIEFNALPKTIRDAIDVTRSLGIRYIWVDSLCIIQSGDNGKDWSYHSTKMSEIYANCILNLSA</sequence>
<organism evidence="2 3">
    <name type="scientific">Periconia macrospinosa</name>
    <dbReference type="NCBI Taxonomy" id="97972"/>
    <lineage>
        <taxon>Eukaryota</taxon>
        <taxon>Fungi</taxon>
        <taxon>Dikarya</taxon>
        <taxon>Ascomycota</taxon>
        <taxon>Pezizomycotina</taxon>
        <taxon>Dothideomycetes</taxon>
        <taxon>Pleosporomycetidae</taxon>
        <taxon>Pleosporales</taxon>
        <taxon>Massarineae</taxon>
        <taxon>Periconiaceae</taxon>
        <taxon>Periconia</taxon>
    </lineage>
</organism>
<keyword evidence="3" id="KW-1185">Reference proteome</keyword>
<dbReference type="InterPro" id="IPR010730">
    <property type="entry name" value="HET"/>
</dbReference>
<evidence type="ECO:0000259" key="1">
    <source>
        <dbReference type="Pfam" id="PF06985"/>
    </source>
</evidence>
<dbReference type="AlphaFoldDB" id="A0A2V1E3L3"/>
<feature type="non-terminal residue" evidence="2">
    <location>
        <position position="144"/>
    </location>
</feature>
<feature type="domain" description="Heterokaryon incompatibility" evidence="1">
    <location>
        <begin position="56"/>
        <end position="143"/>
    </location>
</feature>
<dbReference type="PANTHER" id="PTHR33112">
    <property type="entry name" value="DOMAIN PROTEIN, PUTATIVE-RELATED"/>
    <property type="match status" value="1"/>
</dbReference>
<name>A0A2V1E3L3_9PLEO</name>
<gene>
    <name evidence="2" type="ORF">DM02DRAFT_519151</name>
</gene>
<proteinExistence type="predicted"/>
<dbReference type="Pfam" id="PF06985">
    <property type="entry name" value="HET"/>
    <property type="match status" value="1"/>
</dbReference>
<reference evidence="2 3" key="1">
    <citation type="journal article" date="2018" name="Sci. Rep.">
        <title>Comparative genomics provides insights into the lifestyle and reveals functional heterogeneity of dark septate endophytic fungi.</title>
        <authorList>
            <person name="Knapp D.G."/>
            <person name="Nemeth J.B."/>
            <person name="Barry K."/>
            <person name="Hainaut M."/>
            <person name="Henrissat B."/>
            <person name="Johnson J."/>
            <person name="Kuo A."/>
            <person name="Lim J.H.P."/>
            <person name="Lipzen A."/>
            <person name="Nolan M."/>
            <person name="Ohm R.A."/>
            <person name="Tamas L."/>
            <person name="Grigoriev I.V."/>
            <person name="Spatafora J.W."/>
            <person name="Nagy L.G."/>
            <person name="Kovacs G.M."/>
        </authorList>
    </citation>
    <scope>NUCLEOTIDE SEQUENCE [LARGE SCALE GENOMIC DNA]</scope>
    <source>
        <strain evidence="2 3">DSE2036</strain>
    </source>
</reference>
<dbReference type="STRING" id="97972.A0A2V1E3L3"/>
<protein>
    <recommendedName>
        <fullName evidence="1">Heterokaryon incompatibility domain-containing protein</fullName>
    </recommendedName>
</protein>
<evidence type="ECO:0000313" key="3">
    <source>
        <dbReference type="Proteomes" id="UP000244855"/>
    </source>
</evidence>
<evidence type="ECO:0000313" key="2">
    <source>
        <dbReference type="EMBL" id="PVI04254.1"/>
    </source>
</evidence>